<dbReference type="GO" id="GO:0050919">
    <property type="term" value="P:negative chemotaxis"/>
    <property type="evidence" value="ECO:0007669"/>
    <property type="project" value="TreeGrafter"/>
</dbReference>
<feature type="disulfide bond" evidence="8">
    <location>
        <begin position="267"/>
        <end position="276"/>
    </location>
</feature>
<dbReference type="Pfam" id="PF01462">
    <property type="entry name" value="LRRNT"/>
    <property type="match status" value="1"/>
</dbReference>
<dbReference type="Pfam" id="PF00008">
    <property type="entry name" value="EGF"/>
    <property type="match status" value="3"/>
</dbReference>
<dbReference type="GO" id="GO:0005886">
    <property type="term" value="C:plasma membrane"/>
    <property type="evidence" value="ECO:0007669"/>
    <property type="project" value="UniProtKB-ARBA"/>
</dbReference>
<feature type="disulfide bond" evidence="8">
    <location>
        <begin position="248"/>
        <end position="265"/>
    </location>
</feature>
<gene>
    <name evidence="10" type="ORF">HNAJ_LOCUS6589</name>
</gene>
<dbReference type="InterPro" id="IPR003591">
    <property type="entry name" value="Leu-rich_rpt_typical-subtyp"/>
</dbReference>
<dbReference type="PROSITE" id="PS00022">
    <property type="entry name" value="EGF_1"/>
    <property type="match status" value="2"/>
</dbReference>
<dbReference type="SMART" id="SM00369">
    <property type="entry name" value="LRR_TYP"/>
    <property type="match status" value="2"/>
</dbReference>
<evidence type="ECO:0000256" key="1">
    <source>
        <dbReference type="ARBA" id="ARBA00022473"/>
    </source>
</evidence>
<evidence type="ECO:0000313" key="11">
    <source>
        <dbReference type="Proteomes" id="UP000278807"/>
    </source>
</evidence>
<dbReference type="SMART" id="SM00181">
    <property type="entry name" value="EGF"/>
    <property type="match status" value="3"/>
</dbReference>
<dbReference type="AlphaFoldDB" id="A0A0R3THQ2"/>
<dbReference type="GO" id="GO:0005509">
    <property type="term" value="F:calcium ion binding"/>
    <property type="evidence" value="ECO:0007669"/>
    <property type="project" value="InterPro"/>
</dbReference>
<organism evidence="12">
    <name type="scientific">Rodentolepis nana</name>
    <name type="common">Dwarf tapeworm</name>
    <name type="synonym">Hymenolepis nana</name>
    <dbReference type="NCBI Taxonomy" id="102285"/>
    <lineage>
        <taxon>Eukaryota</taxon>
        <taxon>Metazoa</taxon>
        <taxon>Spiralia</taxon>
        <taxon>Lophotrochozoa</taxon>
        <taxon>Platyhelminthes</taxon>
        <taxon>Cestoda</taxon>
        <taxon>Eucestoda</taxon>
        <taxon>Cyclophyllidea</taxon>
        <taxon>Hymenolepididae</taxon>
        <taxon>Rodentolepis</taxon>
    </lineage>
</organism>
<dbReference type="InterPro" id="IPR000483">
    <property type="entry name" value="Cys-rich_flank_reg_C"/>
</dbReference>
<dbReference type="SMART" id="SM00013">
    <property type="entry name" value="LRRNT"/>
    <property type="match status" value="1"/>
</dbReference>
<evidence type="ECO:0000256" key="8">
    <source>
        <dbReference type="PROSITE-ProRule" id="PRU00076"/>
    </source>
</evidence>
<dbReference type="InterPro" id="IPR051355">
    <property type="entry name" value="Notch/Slit_guidance"/>
</dbReference>
<comment type="caution">
    <text evidence="8">Lacks conserved residue(s) required for the propagation of feature annotation.</text>
</comment>
<feature type="disulfide bond" evidence="8">
    <location>
        <begin position="227"/>
        <end position="236"/>
    </location>
</feature>
<dbReference type="PROSITE" id="PS51450">
    <property type="entry name" value="LRR"/>
    <property type="match status" value="1"/>
</dbReference>
<dbReference type="PROSITE" id="PS50026">
    <property type="entry name" value="EGF_3"/>
    <property type="match status" value="3"/>
</dbReference>
<dbReference type="EMBL" id="UZAE01007508">
    <property type="protein sequence ID" value="VDO02449.1"/>
    <property type="molecule type" value="Genomic_DNA"/>
</dbReference>
<dbReference type="Pfam" id="PF13855">
    <property type="entry name" value="LRR_8"/>
    <property type="match status" value="1"/>
</dbReference>
<dbReference type="STRING" id="102285.A0A0R3THQ2"/>
<dbReference type="CDD" id="cd00054">
    <property type="entry name" value="EGF_CA"/>
    <property type="match status" value="2"/>
</dbReference>
<feature type="domain" description="EGF-like" evidence="9">
    <location>
        <begin position="279"/>
        <end position="312"/>
    </location>
</feature>
<protein>
    <submittedName>
        <fullName evidence="12">EGF-like domain-containing protein</fullName>
    </submittedName>
</protein>
<dbReference type="SMART" id="SM00082">
    <property type="entry name" value="LRRCT"/>
    <property type="match status" value="1"/>
</dbReference>
<evidence type="ECO:0000256" key="6">
    <source>
        <dbReference type="ARBA" id="ARBA00023157"/>
    </source>
</evidence>
<keyword evidence="3" id="KW-0433">Leucine-rich repeat</keyword>
<dbReference type="PROSITE" id="PS00010">
    <property type="entry name" value="ASX_HYDROXYL"/>
    <property type="match status" value="1"/>
</dbReference>
<evidence type="ECO:0000256" key="3">
    <source>
        <dbReference type="ARBA" id="ARBA00022614"/>
    </source>
</evidence>
<dbReference type="InterPro" id="IPR000372">
    <property type="entry name" value="LRRNT"/>
</dbReference>
<dbReference type="InterPro" id="IPR001881">
    <property type="entry name" value="EGF-like_Ca-bd_dom"/>
</dbReference>
<proteinExistence type="predicted"/>
<keyword evidence="7" id="KW-0325">Glycoprotein</keyword>
<dbReference type="FunFam" id="2.10.25.10:FF:000080">
    <property type="entry name" value="Neurogenic locus notch 1"/>
    <property type="match status" value="1"/>
</dbReference>
<dbReference type="WBParaSite" id="HNAJ_0000659301-mRNA-1">
    <property type="protein sequence ID" value="HNAJ_0000659301-mRNA-1"/>
    <property type="gene ID" value="HNAJ_0000659301"/>
</dbReference>
<dbReference type="GO" id="GO:0048495">
    <property type="term" value="F:Roundabout binding"/>
    <property type="evidence" value="ECO:0007669"/>
    <property type="project" value="TreeGrafter"/>
</dbReference>
<dbReference type="FunFam" id="3.80.10.10:FF:000082">
    <property type="entry name" value="Leucine-rich repeat-containing 24"/>
    <property type="match status" value="1"/>
</dbReference>
<keyword evidence="1" id="KW-0217">Developmental protein</keyword>
<dbReference type="PROSITE" id="PS01186">
    <property type="entry name" value="EGF_2"/>
    <property type="match status" value="2"/>
</dbReference>
<evidence type="ECO:0000256" key="2">
    <source>
        <dbReference type="ARBA" id="ARBA00022536"/>
    </source>
</evidence>
<dbReference type="PANTHER" id="PTHR45836:SF4">
    <property type="entry name" value="PROTEIN SLIT"/>
    <property type="match status" value="1"/>
</dbReference>
<keyword evidence="5" id="KW-0677">Repeat</keyword>
<dbReference type="GO" id="GO:0008201">
    <property type="term" value="F:heparin binding"/>
    <property type="evidence" value="ECO:0007669"/>
    <property type="project" value="TreeGrafter"/>
</dbReference>
<dbReference type="Proteomes" id="UP000278807">
    <property type="component" value="Unassembled WGS sequence"/>
</dbReference>
<feature type="domain" description="EGF-like" evidence="9">
    <location>
        <begin position="202"/>
        <end position="237"/>
    </location>
</feature>
<dbReference type="InterPro" id="IPR018097">
    <property type="entry name" value="EGF_Ca-bd_CS"/>
</dbReference>
<dbReference type="InterPro" id="IPR001611">
    <property type="entry name" value="Leu-rich_rpt"/>
</dbReference>
<dbReference type="PRINTS" id="PR00010">
    <property type="entry name" value="EGFBLOOD"/>
</dbReference>
<dbReference type="PANTHER" id="PTHR45836">
    <property type="entry name" value="SLIT HOMOLOG"/>
    <property type="match status" value="1"/>
</dbReference>
<keyword evidence="4" id="KW-0732">Signal</keyword>
<dbReference type="OrthoDB" id="283575at2759"/>
<reference evidence="12" key="1">
    <citation type="submission" date="2017-02" db="UniProtKB">
        <authorList>
            <consortium name="WormBaseParasite"/>
        </authorList>
    </citation>
    <scope>IDENTIFICATION</scope>
</reference>
<keyword evidence="2 8" id="KW-0245">EGF-like domain</keyword>
<dbReference type="FunFam" id="2.10.25.10:FF:000230">
    <property type="entry name" value="Delta-like protein"/>
    <property type="match status" value="1"/>
</dbReference>
<feature type="domain" description="EGF-like" evidence="9">
    <location>
        <begin position="239"/>
        <end position="277"/>
    </location>
</feature>
<evidence type="ECO:0000256" key="4">
    <source>
        <dbReference type="ARBA" id="ARBA00022729"/>
    </source>
</evidence>
<dbReference type="Gene3D" id="2.10.25.10">
    <property type="entry name" value="Laminin"/>
    <property type="match status" value="3"/>
</dbReference>
<evidence type="ECO:0000256" key="5">
    <source>
        <dbReference type="ARBA" id="ARBA00022737"/>
    </source>
</evidence>
<evidence type="ECO:0000313" key="10">
    <source>
        <dbReference type="EMBL" id="VDO02449.1"/>
    </source>
</evidence>
<dbReference type="GO" id="GO:0007411">
    <property type="term" value="P:axon guidance"/>
    <property type="evidence" value="ECO:0007669"/>
    <property type="project" value="TreeGrafter"/>
</dbReference>
<dbReference type="SMART" id="SM00179">
    <property type="entry name" value="EGF_CA"/>
    <property type="match status" value="3"/>
</dbReference>
<dbReference type="SUPFAM" id="SSF52058">
    <property type="entry name" value="L domain-like"/>
    <property type="match status" value="1"/>
</dbReference>
<dbReference type="GO" id="GO:0042063">
    <property type="term" value="P:gliogenesis"/>
    <property type="evidence" value="ECO:0007669"/>
    <property type="project" value="UniProtKB-ARBA"/>
</dbReference>
<evidence type="ECO:0000256" key="7">
    <source>
        <dbReference type="ARBA" id="ARBA00023180"/>
    </source>
</evidence>
<keyword evidence="11" id="KW-1185">Reference proteome</keyword>
<evidence type="ECO:0000259" key="9">
    <source>
        <dbReference type="PROSITE" id="PS50026"/>
    </source>
</evidence>
<dbReference type="InterPro" id="IPR000742">
    <property type="entry name" value="EGF"/>
</dbReference>
<sequence>MKSASNEHCPSVCVCKNHRVDCSGKALTEIPKGLPSDTRDLFLEHNAIKSIDPERLNHLKNLETLLLSHNQIIDLSAGVFKELSNLKSMVLSSNGLRCIHVDAFKGLKKLKVLYHFLLFLFHSLPYISISSDFVYSRALGQNPLNCDCNLRWLQSFFRAKYLDNGVAICSSPRQMKYKSVFHSNSRDFVCSGDTEEVYGKCNPCANRPCLNGGKCKALSGVEFKCSCEAPFYGDRCEKQMDSCFGKPCKNGGTCNLTEKHGHYRCECPTGFTGLNCEENIDDCKDIVCNNGGICVDGVNNYTCECAPGFRGKYN</sequence>
<dbReference type="PROSITE" id="PS01187">
    <property type="entry name" value="EGF_CA"/>
    <property type="match status" value="1"/>
</dbReference>
<keyword evidence="6 8" id="KW-1015">Disulfide bond</keyword>
<name>A0A0R3THQ2_RODNA</name>
<accession>A0A0R3THQ2</accession>
<reference evidence="10 11" key="2">
    <citation type="submission" date="2018-11" db="EMBL/GenBank/DDBJ databases">
        <authorList>
            <consortium name="Pathogen Informatics"/>
        </authorList>
    </citation>
    <scope>NUCLEOTIDE SEQUENCE [LARGE SCALE GENOMIC DNA]</scope>
</reference>
<evidence type="ECO:0000313" key="12">
    <source>
        <dbReference type="WBParaSite" id="HNAJ_0000659301-mRNA-1"/>
    </source>
</evidence>
<dbReference type="Gene3D" id="3.80.10.10">
    <property type="entry name" value="Ribonuclease Inhibitor"/>
    <property type="match status" value="1"/>
</dbReference>
<dbReference type="InterPro" id="IPR032675">
    <property type="entry name" value="LRR_dom_sf"/>
</dbReference>
<dbReference type="SUPFAM" id="SSF57196">
    <property type="entry name" value="EGF/Laminin"/>
    <property type="match status" value="3"/>
</dbReference>
<dbReference type="InterPro" id="IPR000152">
    <property type="entry name" value="EGF-type_Asp/Asn_hydroxyl_site"/>
</dbReference>